<name>A0A516R1I0_STRST</name>
<dbReference type="EMBL" id="CP040916">
    <property type="protein sequence ID" value="QDQ09514.1"/>
    <property type="molecule type" value="Genomic_DNA"/>
</dbReference>
<proteinExistence type="predicted"/>
<evidence type="ECO:0000313" key="2">
    <source>
        <dbReference type="Proteomes" id="UP000316806"/>
    </source>
</evidence>
<protein>
    <submittedName>
        <fullName evidence="1">Uncharacterized protein</fullName>
    </submittedName>
</protein>
<dbReference type="Proteomes" id="UP000316806">
    <property type="component" value="Chromosome"/>
</dbReference>
<accession>A0A516R1I0</accession>
<reference evidence="1 2" key="1">
    <citation type="journal article" date="2019" name="J. Ind. Microbiol. Biotechnol.">
        <title>The complete genomic sequence of Streptomyces spectabilis NRRL-2792 and identification of secondary metabolite biosynthetic gene clusters.</title>
        <authorList>
            <person name="Sinha A."/>
            <person name="Phillips-Salemka S."/>
            <person name="Niraula T.A."/>
            <person name="Short K.A."/>
            <person name="Niraula N.P."/>
        </authorList>
    </citation>
    <scope>NUCLEOTIDE SEQUENCE [LARGE SCALE GENOMIC DNA]</scope>
    <source>
        <strain evidence="1 2">NRRL 2792</strain>
    </source>
</reference>
<dbReference type="Gene3D" id="3.40.710.10">
    <property type="entry name" value="DD-peptidase/beta-lactamase superfamily"/>
    <property type="match status" value="1"/>
</dbReference>
<sequence length="86" mass="9003">MATSGAASPVPGYEYGLGIMKTPLPCDDGHGHERVARAHRGTIPGYGTWAAATDDGRAASVTMTLEPRTSQAVEHLEKTVAEALCH</sequence>
<organism evidence="1 2">
    <name type="scientific">Streptomyces spectabilis</name>
    <dbReference type="NCBI Taxonomy" id="68270"/>
    <lineage>
        <taxon>Bacteria</taxon>
        <taxon>Bacillati</taxon>
        <taxon>Actinomycetota</taxon>
        <taxon>Actinomycetes</taxon>
        <taxon>Kitasatosporales</taxon>
        <taxon>Streptomycetaceae</taxon>
        <taxon>Streptomyces</taxon>
    </lineage>
</organism>
<dbReference type="AlphaFoldDB" id="A0A516R1I0"/>
<gene>
    <name evidence="1" type="ORF">FH965_02195</name>
</gene>
<dbReference type="InterPro" id="IPR012338">
    <property type="entry name" value="Beta-lactam/transpept-like"/>
</dbReference>
<evidence type="ECO:0000313" key="1">
    <source>
        <dbReference type="EMBL" id="QDQ09514.1"/>
    </source>
</evidence>
<dbReference type="RefSeq" id="WP_144001092.1">
    <property type="nucleotide sequence ID" value="NZ_CP040916.1"/>
</dbReference>